<evidence type="ECO:0000313" key="4">
    <source>
        <dbReference type="Proteomes" id="UP000623967"/>
    </source>
</evidence>
<dbReference type="RefSeq" id="WP_202652036.1">
    <property type="nucleotide sequence ID" value="NZ_JAESWB010000025.1"/>
</dbReference>
<gene>
    <name evidence="3" type="ORF">JK635_02300</name>
</gene>
<dbReference type="Gene3D" id="2.40.40.10">
    <property type="entry name" value="RlpA-like domain"/>
    <property type="match status" value="1"/>
</dbReference>
<reference evidence="3 4" key="1">
    <citation type="submission" date="2021-01" db="EMBL/GenBank/DDBJ databases">
        <title>Genome public.</title>
        <authorList>
            <person name="Liu C."/>
            <person name="Sun Q."/>
        </authorList>
    </citation>
    <scope>NUCLEOTIDE SEQUENCE [LARGE SCALE GENOMIC DNA]</scope>
    <source>
        <strain evidence="3 4">YIM B02564</strain>
    </source>
</reference>
<dbReference type="EMBL" id="JAESWB010000025">
    <property type="protein sequence ID" value="MBL4951071.1"/>
    <property type="molecule type" value="Genomic_DNA"/>
</dbReference>
<dbReference type="Pfam" id="PF06725">
    <property type="entry name" value="3D"/>
    <property type="match status" value="1"/>
</dbReference>
<keyword evidence="1" id="KW-0732">Signal</keyword>
<comment type="caution">
    <text evidence="3">The sequence shown here is derived from an EMBL/GenBank/DDBJ whole genome shotgun (WGS) entry which is preliminary data.</text>
</comment>
<protein>
    <submittedName>
        <fullName evidence="3">3D domain-containing protein</fullName>
    </submittedName>
</protein>
<dbReference type="PANTHER" id="PTHR39160:SF4">
    <property type="entry name" value="RESUSCITATION-PROMOTING FACTOR RPFB"/>
    <property type="match status" value="1"/>
</dbReference>
<name>A0ABS1TLA2_9BACI</name>
<dbReference type="CDD" id="cd14667">
    <property type="entry name" value="3D_containing_proteins"/>
    <property type="match status" value="1"/>
</dbReference>
<dbReference type="SUPFAM" id="SSF50685">
    <property type="entry name" value="Barwin-like endoglucanases"/>
    <property type="match status" value="1"/>
</dbReference>
<proteinExistence type="predicted"/>
<accession>A0ABS1TLA2</accession>
<feature type="domain" description="3D" evidence="2">
    <location>
        <begin position="148"/>
        <end position="210"/>
    </location>
</feature>
<sequence>MVKINKQDVIKYGLLASLFTNFTIGCKYVFDFKEHEQKIHKLEQYNKELSMGINDLVKISSKLSKKQQESRNKIILLRDELKQIINKNKLILKENIKLKKELKRKEVSGKRKLNMTLTFYGSDCSGCSGITKSGISVKNSIYYKGYNVIAADPKVIPLHSIIKIETKNRTFYGYVADTGSAIKNNVLDVLVGSEAESYKYGRQQATVTVIREGGNS</sequence>
<dbReference type="InterPro" id="IPR059180">
    <property type="entry name" value="3D_YorM"/>
</dbReference>
<dbReference type="PROSITE" id="PS51257">
    <property type="entry name" value="PROKAR_LIPOPROTEIN"/>
    <property type="match status" value="1"/>
</dbReference>
<dbReference type="InterPro" id="IPR036908">
    <property type="entry name" value="RlpA-like_sf"/>
</dbReference>
<evidence type="ECO:0000256" key="1">
    <source>
        <dbReference type="ARBA" id="ARBA00022729"/>
    </source>
</evidence>
<dbReference type="Proteomes" id="UP000623967">
    <property type="component" value="Unassembled WGS sequence"/>
</dbReference>
<evidence type="ECO:0000259" key="2">
    <source>
        <dbReference type="Pfam" id="PF06725"/>
    </source>
</evidence>
<dbReference type="InterPro" id="IPR010611">
    <property type="entry name" value="3D_dom"/>
</dbReference>
<dbReference type="InterPro" id="IPR051933">
    <property type="entry name" value="Resuscitation_pf_RpfB"/>
</dbReference>
<evidence type="ECO:0000313" key="3">
    <source>
        <dbReference type="EMBL" id="MBL4951071.1"/>
    </source>
</evidence>
<dbReference type="PANTHER" id="PTHR39160">
    <property type="entry name" value="CELL WALL-BINDING PROTEIN YOCH"/>
    <property type="match status" value="1"/>
</dbReference>
<keyword evidence="4" id="KW-1185">Reference proteome</keyword>
<organism evidence="3 4">
    <name type="scientific">Neobacillus paridis</name>
    <dbReference type="NCBI Taxonomy" id="2803862"/>
    <lineage>
        <taxon>Bacteria</taxon>
        <taxon>Bacillati</taxon>
        <taxon>Bacillota</taxon>
        <taxon>Bacilli</taxon>
        <taxon>Bacillales</taxon>
        <taxon>Bacillaceae</taxon>
        <taxon>Neobacillus</taxon>
    </lineage>
</organism>